<name>A0A2W2E4G1_9ACTN</name>
<accession>A0A2W2E4G1</accession>
<comment type="caution">
    <text evidence="3">The sequence shown here is derived from an EMBL/GenBank/DDBJ whole genome shotgun (WGS) entry which is preliminary data.</text>
</comment>
<protein>
    <recommendedName>
        <fullName evidence="2">Orc1-like AAA ATPase domain-containing protein</fullName>
    </recommendedName>
</protein>
<dbReference type="SUPFAM" id="SSF48452">
    <property type="entry name" value="TPR-like"/>
    <property type="match status" value="1"/>
</dbReference>
<dbReference type="InterPro" id="IPR027417">
    <property type="entry name" value="P-loop_NTPase"/>
</dbReference>
<evidence type="ECO:0000256" key="1">
    <source>
        <dbReference type="SAM" id="MobiDB-lite"/>
    </source>
</evidence>
<dbReference type="Gene3D" id="3.40.30.60">
    <property type="entry name" value="FHIPEP family, domain 1"/>
    <property type="match status" value="1"/>
</dbReference>
<gene>
    <name evidence="3" type="ORF">C1I95_15500</name>
</gene>
<feature type="domain" description="Orc1-like AAA ATPase" evidence="2">
    <location>
        <begin position="376"/>
        <end position="489"/>
    </location>
</feature>
<evidence type="ECO:0000313" key="3">
    <source>
        <dbReference type="EMBL" id="PZG17463.1"/>
    </source>
</evidence>
<dbReference type="InterPro" id="IPR011990">
    <property type="entry name" value="TPR-like_helical_dom_sf"/>
</dbReference>
<dbReference type="EMBL" id="POTY01000087">
    <property type="protein sequence ID" value="PZG17463.1"/>
    <property type="molecule type" value="Genomic_DNA"/>
</dbReference>
<reference evidence="3 4" key="1">
    <citation type="submission" date="2018-01" db="EMBL/GenBank/DDBJ databases">
        <title>Draft genome sequence of Jishengella sp. NA12.</title>
        <authorList>
            <person name="Sahin N."/>
            <person name="Ay H."/>
            <person name="Saygin H."/>
        </authorList>
    </citation>
    <scope>NUCLEOTIDE SEQUENCE [LARGE SCALE GENOMIC DNA]</scope>
    <source>
        <strain evidence="3 4">NA12</strain>
    </source>
</reference>
<organism evidence="3 4">
    <name type="scientific">Micromonospora craterilacus</name>
    <dbReference type="NCBI Taxonomy" id="1655439"/>
    <lineage>
        <taxon>Bacteria</taxon>
        <taxon>Bacillati</taxon>
        <taxon>Actinomycetota</taxon>
        <taxon>Actinomycetes</taxon>
        <taxon>Micromonosporales</taxon>
        <taxon>Micromonosporaceae</taxon>
        <taxon>Micromonospora</taxon>
    </lineage>
</organism>
<dbReference type="Gene3D" id="1.25.40.10">
    <property type="entry name" value="Tetratricopeptide repeat domain"/>
    <property type="match status" value="1"/>
</dbReference>
<dbReference type="InterPro" id="IPR042194">
    <property type="entry name" value="FHIPEP_1"/>
</dbReference>
<dbReference type="Pfam" id="PF13191">
    <property type="entry name" value="AAA_16"/>
    <property type="match status" value="1"/>
</dbReference>
<dbReference type="InterPro" id="IPR041664">
    <property type="entry name" value="AAA_16"/>
</dbReference>
<dbReference type="RefSeq" id="WP_111214542.1">
    <property type="nucleotide sequence ID" value="NZ_POTY01000087.1"/>
</dbReference>
<evidence type="ECO:0000313" key="4">
    <source>
        <dbReference type="Proteomes" id="UP000248924"/>
    </source>
</evidence>
<dbReference type="Proteomes" id="UP000248924">
    <property type="component" value="Unassembled WGS sequence"/>
</dbReference>
<dbReference type="SUPFAM" id="SSF52540">
    <property type="entry name" value="P-loop containing nucleoside triphosphate hydrolases"/>
    <property type="match status" value="1"/>
</dbReference>
<keyword evidence="4" id="KW-1185">Reference proteome</keyword>
<feature type="region of interest" description="Disordered" evidence="1">
    <location>
        <begin position="1410"/>
        <end position="1445"/>
    </location>
</feature>
<dbReference type="Gene3D" id="3.40.50.300">
    <property type="entry name" value="P-loop containing nucleotide triphosphate hydrolases"/>
    <property type="match status" value="1"/>
</dbReference>
<evidence type="ECO:0000259" key="2">
    <source>
        <dbReference type="Pfam" id="PF13191"/>
    </source>
</evidence>
<proteinExistence type="predicted"/>
<sequence>MDAVRLRLDRRDGTGGLRVQWAAGHRDVSSDQLGEIISAVVGYDRDDLHSADERQAHLVALGRKLFTLIGLDQIAAAADGPASGGEPIVLAIEAASGIPDLPWELLHDGVDFLAVRQRPMVPIRVLAGDRDSATPRHRELRVLFMACSPDETSYELDPDAEAGLIETTSTLHRLPLIFDIEPTGCLDDLRERHRAQPSGYYDVIHLTGHAQWDSAGRPVFVTETPFGSAFLADAEALTGALREANSRVLFLSGCHTARRSVAGQEASLAEQLIAQVAPAVIGWGHTVEDSGATRATAEIYRSLMAGHTLTYAMSRAYRLLYDSGHRHWHRLRLFVRGGPPTPLVQPADESRDVIELGTAAAPATRWGLTRVDPRGFVDRHAELKALWHSLNARHHRPSRGALLHGLGGIGKTTLASRCLALLPPSTTFVSVNTELDRSTLMTAMRHDQHLANRLGTIRADHDLTELLTTVLAQTDQPVVFVFDQFERNEPDKTGHAPPTEAAATTLGAVLEAVSRVDKPHRVLVTSRHPPLVPGIDALTDIPLTSLSQVHLRRKISRLDNGAYPLDDATVQIILEIAGENTRMVDELCSIAIADPTLRGDQLRLRLHGRRETYYQDDLVVGHLIGRQQPQDALLLQRISPLRLPVGIGVVARLLRDEQPGTPVPPEALADAADRATRLARLHLLDEATAGDQPVYWLPPVLEPRVRGGDPVSASSRAARALAAELGDFDNVLDPARLDLVALTELLRLAVQGQEESLVVRSALTLAGAASWHSRFSEAAETCRRAITATAHALLHAELGNALQEKGDAEVAQTHFRQSRSGLGELSTKERARTLARLGFWRRLYDPQGADQDEDEALALARSCGDAWTEANCLRTIACSRAVTDPAGALANFAAAERIAARLVGGEQLVALIAMDRATFLYPALDRAVEARDDLLKLHDFYAGRGLIMHQAAVLQRLSATYLQLNELAAAAEAAQRAIALTRRVGWVRGEYDAVIQRAMVEARLASERAGHQQGRVNLAESLLRQAEEFADKVGWPQLQRNALLRWLDFYRVQGRIEEQRQLRERLDALQGDLAETVLERIDRLTVDAEMSVDAGEVSAAKAQSETVLGLIGGNPAPLYEARARWVLARMADDQEAPPEECEQNLLRLEQLYTSLNETRLPQVRVWLGRSQLRAERPDDAREHLLAAIGQIQQEGGDESLLARAHEILSTVPGAPATERLANLLIGARIRYASGDLTSTAAVLQEVANARADRGRQRHSLLAARALAQASGNVAVEGGVTGRLAELTDDPTERSRLRDEGVRAAQRGAPLNVIVGTRLSNLLDPDNGGTLLEELGAVRKRLQADGVTLPTVHTTDEIDLPQFAWQILIWGELVEEGSLDQYSRRPWRDSAQAEQRALAGRDLANLVGEAAQRHRERFQTPAEAPQRPLTEQERHLVEADLADDDL</sequence>
<dbReference type="OrthoDB" id="499447at2"/>